<dbReference type="KEGG" id="sng:SNE_A22100"/>
<feature type="binding site" evidence="12 13">
    <location>
        <begin position="59"/>
        <end position="62"/>
    </location>
    <ligand>
        <name>substrate</name>
    </ligand>
</feature>
<feature type="binding site" evidence="12 14">
    <location>
        <position position="205"/>
    </location>
    <ligand>
        <name>ATP</name>
        <dbReference type="ChEBI" id="CHEBI:30616"/>
    </ligand>
</feature>
<evidence type="ECO:0000313" key="16">
    <source>
        <dbReference type="EMBL" id="CCB90087.1"/>
    </source>
</evidence>
<evidence type="ECO:0000313" key="17">
    <source>
        <dbReference type="Proteomes" id="UP000000496"/>
    </source>
</evidence>
<evidence type="ECO:0000256" key="14">
    <source>
        <dbReference type="PIRSR" id="PIRSR000724-2"/>
    </source>
</evidence>
<dbReference type="PANTHER" id="PTHR11406:SF23">
    <property type="entry name" value="PHOSPHOGLYCERATE KINASE 1, CHLOROPLASTIC-RELATED"/>
    <property type="match status" value="1"/>
</dbReference>
<evidence type="ECO:0000256" key="13">
    <source>
        <dbReference type="PIRSR" id="PIRSR000724-1"/>
    </source>
</evidence>
<dbReference type="eggNOG" id="COG0126">
    <property type="taxonomic scope" value="Bacteria"/>
</dbReference>
<dbReference type="GO" id="GO:0005524">
    <property type="term" value="F:ATP binding"/>
    <property type="evidence" value="ECO:0007669"/>
    <property type="project" value="UniProtKB-KW"/>
</dbReference>
<dbReference type="Gene3D" id="3.40.50.1260">
    <property type="entry name" value="Phosphoglycerate kinase, N-terminal domain"/>
    <property type="match status" value="2"/>
</dbReference>
<feature type="binding site" evidence="13">
    <location>
        <position position="153"/>
    </location>
    <ligand>
        <name>(2R)-3-phosphoglycerate</name>
        <dbReference type="ChEBI" id="CHEBI:58272"/>
    </ligand>
</feature>
<evidence type="ECO:0000256" key="9">
    <source>
        <dbReference type="ARBA" id="ARBA00022777"/>
    </source>
</evidence>
<gene>
    <name evidence="12 16" type="primary">pgk</name>
    <name evidence="16" type="ordered locus">SNE_A22100</name>
</gene>
<evidence type="ECO:0000256" key="7">
    <source>
        <dbReference type="ARBA" id="ARBA00022679"/>
    </source>
</evidence>
<dbReference type="InterPro" id="IPR015824">
    <property type="entry name" value="Phosphoglycerate_kinase_N"/>
</dbReference>
<feature type="binding site" evidence="13">
    <location>
        <position position="36"/>
    </location>
    <ligand>
        <name>(2R)-3-phosphoglycerate</name>
        <dbReference type="ChEBI" id="CHEBI:58272"/>
    </ligand>
</feature>
<evidence type="ECO:0000256" key="5">
    <source>
        <dbReference type="ARBA" id="ARBA00013061"/>
    </source>
</evidence>
<dbReference type="RefSeq" id="WP_013944553.1">
    <property type="nucleotide sequence ID" value="NC_015713.1"/>
</dbReference>
<reference evidence="16 17" key="1">
    <citation type="journal article" date="2011" name="Mol. Biol. Evol.">
        <title>Unity in variety--the pan-genome of the Chlamydiae.</title>
        <authorList>
            <person name="Collingro A."/>
            <person name="Tischler P."/>
            <person name="Weinmaier T."/>
            <person name="Penz T."/>
            <person name="Heinz E."/>
            <person name="Brunham R.C."/>
            <person name="Read T.D."/>
            <person name="Bavoil P.M."/>
            <person name="Sachse K."/>
            <person name="Kahane S."/>
            <person name="Friedman M.G."/>
            <person name="Rattei T."/>
            <person name="Myers G.S."/>
            <person name="Horn M."/>
        </authorList>
    </citation>
    <scope>NUCLEOTIDE SEQUENCE [LARGE SCALE GENOMIC DNA]</scope>
    <source>
        <strain evidence="17">ATCC VR-1471 / Z</strain>
    </source>
</reference>
<dbReference type="HOGENOM" id="CLU_025427_0_2_0"/>
<evidence type="ECO:0000256" key="3">
    <source>
        <dbReference type="ARBA" id="ARBA00008982"/>
    </source>
</evidence>
<evidence type="ECO:0000256" key="6">
    <source>
        <dbReference type="ARBA" id="ARBA00016471"/>
    </source>
</evidence>
<evidence type="ECO:0000256" key="1">
    <source>
        <dbReference type="ARBA" id="ARBA00000642"/>
    </source>
</evidence>
<dbReference type="PRINTS" id="PR00477">
    <property type="entry name" value="PHGLYCKINASE"/>
</dbReference>
<dbReference type="EC" id="2.7.2.3" evidence="5 12"/>
<evidence type="ECO:0000256" key="15">
    <source>
        <dbReference type="RuleBase" id="RU000532"/>
    </source>
</evidence>
<organism evidence="16 17">
    <name type="scientific">Simkania negevensis (strain ATCC VR-1471 / DSM 27360 / Z)</name>
    <dbReference type="NCBI Taxonomy" id="331113"/>
    <lineage>
        <taxon>Bacteria</taxon>
        <taxon>Pseudomonadati</taxon>
        <taxon>Chlamydiota</taxon>
        <taxon>Chlamydiia</taxon>
        <taxon>Parachlamydiales</taxon>
        <taxon>Simkaniaceae</taxon>
        <taxon>Simkania</taxon>
    </lineage>
</organism>
<comment type="similarity">
    <text evidence="3 12 15">Belongs to the phosphoglycerate kinase family.</text>
</comment>
<dbReference type="InterPro" id="IPR036043">
    <property type="entry name" value="Phosphoglycerate_kinase_sf"/>
</dbReference>
<dbReference type="Pfam" id="PF00162">
    <property type="entry name" value="PGK"/>
    <property type="match status" value="1"/>
</dbReference>
<keyword evidence="17" id="KW-1185">Reference proteome</keyword>
<comment type="subunit">
    <text evidence="4 12">Monomer.</text>
</comment>
<feature type="binding site" evidence="12">
    <location>
        <position position="36"/>
    </location>
    <ligand>
        <name>substrate</name>
    </ligand>
</feature>
<feature type="binding site" evidence="12">
    <location>
        <position position="118"/>
    </location>
    <ligand>
        <name>substrate</name>
    </ligand>
</feature>
<dbReference type="HAMAP" id="MF_00145">
    <property type="entry name" value="Phosphoglyc_kinase"/>
    <property type="match status" value="1"/>
</dbReference>
<accession>F8L451</accession>
<dbReference type="InterPro" id="IPR001576">
    <property type="entry name" value="Phosphoglycerate_kinase"/>
</dbReference>
<feature type="binding site" evidence="12 14">
    <location>
        <position position="328"/>
    </location>
    <ligand>
        <name>ATP</name>
        <dbReference type="ChEBI" id="CHEBI:30616"/>
    </ligand>
</feature>
<evidence type="ECO:0000256" key="12">
    <source>
        <dbReference type="HAMAP-Rule" id="MF_00145"/>
    </source>
</evidence>
<feature type="binding site" evidence="12">
    <location>
        <position position="297"/>
    </location>
    <ligand>
        <name>ATP</name>
        <dbReference type="ChEBI" id="CHEBI:30616"/>
    </ligand>
</feature>
<comment type="pathway">
    <text evidence="2 12">Carbohydrate degradation; glycolysis; pyruvate from D-glyceraldehyde 3-phosphate: step 2/5.</text>
</comment>
<keyword evidence="12" id="KW-0963">Cytoplasm</keyword>
<dbReference type="OrthoDB" id="9808460at2"/>
<dbReference type="GO" id="GO:0004618">
    <property type="term" value="F:phosphoglycerate kinase activity"/>
    <property type="evidence" value="ECO:0007669"/>
    <property type="project" value="UniProtKB-UniRule"/>
</dbReference>
<keyword evidence="7 12" id="KW-0808">Transferase</keyword>
<proteinExistence type="inferred from homology"/>
<feature type="binding site" evidence="12 13">
    <location>
        <begin position="20"/>
        <end position="22"/>
    </location>
    <ligand>
        <name>substrate</name>
    </ligand>
</feature>
<dbReference type="EMBL" id="FR872582">
    <property type="protein sequence ID" value="CCB90087.1"/>
    <property type="molecule type" value="Genomic_DNA"/>
</dbReference>
<dbReference type="SUPFAM" id="SSF53748">
    <property type="entry name" value="Phosphoglycerate kinase"/>
    <property type="match status" value="1"/>
</dbReference>
<feature type="binding site" evidence="12">
    <location>
        <position position="153"/>
    </location>
    <ligand>
        <name>substrate</name>
    </ligand>
</feature>
<dbReference type="GO" id="GO:0006094">
    <property type="term" value="P:gluconeogenesis"/>
    <property type="evidence" value="ECO:0007669"/>
    <property type="project" value="TreeGrafter"/>
</dbReference>
<dbReference type="GO" id="GO:0006096">
    <property type="term" value="P:glycolytic process"/>
    <property type="evidence" value="ECO:0007669"/>
    <property type="project" value="UniProtKB-UniRule"/>
</dbReference>
<evidence type="ECO:0000256" key="8">
    <source>
        <dbReference type="ARBA" id="ARBA00022741"/>
    </source>
</evidence>
<evidence type="ECO:0000256" key="10">
    <source>
        <dbReference type="ARBA" id="ARBA00022840"/>
    </source>
</evidence>
<evidence type="ECO:0000256" key="4">
    <source>
        <dbReference type="ARBA" id="ARBA00011245"/>
    </source>
</evidence>
<dbReference type="PIRSF" id="PIRSF000724">
    <property type="entry name" value="Pgk"/>
    <property type="match status" value="1"/>
</dbReference>
<keyword evidence="8 12" id="KW-0547">Nucleotide-binding</keyword>
<dbReference type="CDD" id="cd00318">
    <property type="entry name" value="Phosphoglycerate_kinase"/>
    <property type="match status" value="1"/>
</dbReference>
<comment type="subcellular location">
    <subcellularLocation>
        <location evidence="12">Cytoplasm</location>
    </subcellularLocation>
</comment>
<keyword evidence="11 12" id="KW-0324">Glycolysis</keyword>
<feature type="binding site" evidence="13">
    <location>
        <position position="118"/>
    </location>
    <ligand>
        <name>(2R)-3-phosphoglycerate</name>
        <dbReference type="ChEBI" id="CHEBI:58272"/>
    </ligand>
</feature>
<dbReference type="FunFam" id="3.40.50.1260:FF:000003">
    <property type="entry name" value="Phosphoglycerate kinase"/>
    <property type="match status" value="1"/>
</dbReference>
<dbReference type="AlphaFoldDB" id="F8L451"/>
<keyword evidence="10 12" id="KW-0067">ATP-binding</keyword>
<sequence>MKYSLQDLKLKGQKILMRVDFNVPIDEDGSVRDDTRIQLALPSIEYVINQGGRLILISHFKRPNGKKDPKLSLKPIADYLSKLLGKPVPLAPDCTGPEVEKMVDQMQNGDVLLLENVRFYMGEEHPEKDPEFEKNLAKLGNVYVNDAFGAAHRKHTSTALLAHHFPEKNALGFLMEKEVSFFSKLIRNPKRPFYAIIGGAKVGTKIGVLQALTDTIDAIFIGGGMAFTFMKSQGLSIGDSLCEDEHLETAQNFLKTCAEKAIQVYFPTDYIIAAEFSNDAKRQIASAKEGIPATWRGMDIGPDTIEHWKKVLKQGSTIFWNGPMGVFEFSHFAEGTHSLAVMLADIGSTVVVGGGDSVAAINAMGLQKSFTHVSSGGGAALEFIEFGHLPGLDALTDR</sequence>
<dbReference type="UniPathway" id="UPA00109">
    <property type="reaction ID" value="UER00185"/>
</dbReference>
<dbReference type="PANTHER" id="PTHR11406">
    <property type="entry name" value="PHOSPHOGLYCERATE KINASE"/>
    <property type="match status" value="1"/>
</dbReference>
<name>F8L451_SIMNZ</name>
<evidence type="ECO:0000256" key="2">
    <source>
        <dbReference type="ARBA" id="ARBA00004838"/>
    </source>
</evidence>
<dbReference type="GO" id="GO:0043531">
    <property type="term" value="F:ADP binding"/>
    <property type="evidence" value="ECO:0007669"/>
    <property type="project" value="TreeGrafter"/>
</dbReference>
<dbReference type="GO" id="GO:0005829">
    <property type="term" value="C:cytosol"/>
    <property type="evidence" value="ECO:0007669"/>
    <property type="project" value="TreeGrafter"/>
</dbReference>
<dbReference type="Proteomes" id="UP000000496">
    <property type="component" value="Chromosome gsn.131"/>
</dbReference>
<feature type="binding site" evidence="12 14">
    <location>
        <begin position="354"/>
        <end position="357"/>
    </location>
    <ligand>
        <name>ATP</name>
        <dbReference type="ChEBI" id="CHEBI:30616"/>
    </ligand>
</feature>
<protein>
    <recommendedName>
        <fullName evidence="6 12">Phosphoglycerate kinase</fullName>
        <ecNumber evidence="5 12">2.7.2.3</ecNumber>
    </recommendedName>
</protein>
<dbReference type="STRING" id="331113.SNE_A22100"/>
<evidence type="ECO:0000256" key="11">
    <source>
        <dbReference type="ARBA" id="ARBA00023152"/>
    </source>
</evidence>
<keyword evidence="9 12" id="KW-0418">Kinase</keyword>
<dbReference type="FunFam" id="3.40.50.1260:FF:000006">
    <property type="entry name" value="Phosphoglycerate kinase"/>
    <property type="match status" value="1"/>
</dbReference>
<comment type="catalytic activity">
    <reaction evidence="1 12 15">
        <text>(2R)-3-phosphoglycerate + ATP = (2R)-3-phospho-glyceroyl phosphate + ADP</text>
        <dbReference type="Rhea" id="RHEA:14801"/>
        <dbReference type="ChEBI" id="CHEBI:30616"/>
        <dbReference type="ChEBI" id="CHEBI:57604"/>
        <dbReference type="ChEBI" id="CHEBI:58272"/>
        <dbReference type="ChEBI" id="CHEBI:456216"/>
        <dbReference type="EC" id="2.7.2.3"/>
    </reaction>
</comment>